<evidence type="ECO:0000259" key="9">
    <source>
        <dbReference type="Pfam" id="PF13813"/>
    </source>
</evidence>
<dbReference type="GO" id="GO:0016020">
    <property type="term" value="C:membrane"/>
    <property type="evidence" value="ECO:0007669"/>
    <property type="project" value="UniProtKB-SubCell"/>
</dbReference>
<protein>
    <submittedName>
        <fullName evidence="10">Membrane bound O-acyl transferase family-domain-containing protein</fullName>
    </submittedName>
</protein>
<dbReference type="PANTHER" id="PTHR31595:SF57">
    <property type="entry name" value="OS04G0481900 PROTEIN"/>
    <property type="match status" value="1"/>
</dbReference>
<comment type="caution">
    <text evidence="10">The sequence shown here is derived from an EMBL/GenBank/DDBJ whole genome shotgun (WGS) entry which is preliminary data.</text>
</comment>
<keyword evidence="5 8" id="KW-0812">Transmembrane</keyword>
<dbReference type="GO" id="GO:0006629">
    <property type="term" value="P:lipid metabolic process"/>
    <property type="evidence" value="ECO:0007669"/>
    <property type="project" value="InterPro"/>
</dbReference>
<evidence type="ECO:0000256" key="8">
    <source>
        <dbReference type="SAM" id="Phobius"/>
    </source>
</evidence>
<evidence type="ECO:0000313" key="10">
    <source>
        <dbReference type="EMBL" id="KAG1821915.1"/>
    </source>
</evidence>
<dbReference type="OrthoDB" id="1077582at2759"/>
<evidence type="ECO:0000256" key="4">
    <source>
        <dbReference type="ARBA" id="ARBA00022679"/>
    </source>
</evidence>
<comment type="similarity">
    <text evidence="3">Belongs to the wax synthase family.</text>
</comment>
<dbReference type="GeneID" id="64632893"/>
<dbReference type="AlphaFoldDB" id="A0A9P7EIV0"/>
<comment type="subcellular location">
    <subcellularLocation>
        <location evidence="1">Membrane</location>
        <topology evidence="1">Multi-pass membrane protein</topology>
    </subcellularLocation>
</comment>
<gene>
    <name evidence="10" type="ORF">BJ212DRAFT_1457277</name>
</gene>
<reference evidence="10" key="1">
    <citation type="journal article" date="2020" name="New Phytol.">
        <title>Comparative genomics reveals dynamic genome evolution in host specialist ectomycorrhizal fungi.</title>
        <authorList>
            <person name="Lofgren L.A."/>
            <person name="Nguyen N.H."/>
            <person name="Vilgalys R."/>
            <person name="Ruytinx J."/>
            <person name="Liao H.L."/>
            <person name="Branco S."/>
            <person name="Kuo A."/>
            <person name="LaButti K."/>
            <person name="Lipzen A."/>
            <person name="Andreopoulos W."/>
            <person name="Pangilinan J."/>
            <person name="Riley R."/>
            <person name="Hundley H."/>
            <person name="Na H."/>
            <person name="Barry K."/>
            <person name="Grigoriev I.V."/>
            <person name="Stajich J.E."/>
            <person name="Kennedy P.G."/>
        </authorList>
    </citation>
    <scope>NUCLEOTIDE SEQUENCE</scope>
    <source>
        <strain evidence="10">MN1</strain>
    </source>
</reference>
<evidence type="ECO:0000256" key="7">
    <source>
        <dbReference type="ARBA" id="ARBA00023136"/>
    </source>
</evidence>
<proteinExistence type="inferred from homology"/>
<dbReference type="Proteomes" id="UP000807769">
    <property type="component" value="Unassembled WGS sequence"/>
</dbReference>
<feature type="transmembrane region" description="Helical" evidence="8">
    <location>
        <begin position="304"/>
        <end position="326"/>
    </location>
</feature>
<evidence type="ECO:0000256" key="3">
    <source>
        <dbReference type="ARBA" id="ARBA00007282"/>
    </source>
</evidence>
<dbReference type="InterPro" id="IPR044851">
    <property type="entry name" value="Wax_synthase"/>
</dbReference>
<dbReference type="PANTHER" id="PTHR31595">
    <property type="entry name" value="LONG-CHAIN-ALCOHOL O-FATTY-ACYLTRANSFERASE 3-RELATED"/>
    <property type="match status" value="1"/>
</dbReference>
<organism evidence="10 11">
    <name type="scientific">Suillus subaureus</name>
    <dbReference type="NCBI Taxonomy" id="48587"/>
    <lineage>
        <taxon>Eukaryota</taxon>
        <taxon>Fungi</taxon>
        <taxon>Dikarya</taxon>
        <taxon>Basidiomycota</taxon>
        <taxon>Agaricomycotina</taxon>
        <taxon>Agaricomycetes</taxon>
        <taxon>Agaricomycetidae</taxon>
        <taxon>Boletales</taxon>
        <taxon>Suillineae</taxon>
        <taxon>Suillaceae</taxon>
        <taxon>Suillus</taxon>
    </lineage>
</organism>
<comment type="pathway">
    <text evidence="2">Secondary metabolite biosynthesis.</text>
</comment>
<keyword evidence="6 8" id="KW-1133">Transmembrane helix</keyword>
<evidence type="ECO:0000256" key="2">
    <source>
        <dbReference type="ARBA" id="ARBA00005179"/>
    </source>
</evidence>
<feature type="domain" description="Wax synthase" evidence="9">
    <location>
        <begin position="264"/>
        <end position="343"/>
    </location>
</feature>
<dbReference type="EMBL" id="JABBWG010000006">
    <property type="protein sequence ID" value="KAG1821915.1"/>
    <property type="molecule type" value="Genomic_DNA"/>
</dbReference>
<dbReference type="Pfam" id="PF13813">
    <property type="entry name" value="MBOAT_2"/>
    <property type="match status" value="1"/>
</dbReference>
<feature type="transmembrane region" description="Helical" evidence="8">
    <location>
        <begin position="332"/>
        <end position="351"/>
    </location>
</feature>
<name>A0A9P7EIV0_9AGAM</name>
<feature type="transmembrane region" description="Helical" evidence="8">
    <location>
        <begin position="363"/>
        <end position="382"/>
    </location>
</feature>
<keyword evidence="4 10" id="KW-0808">Transferase</keyword>
<dbReference type="InterPro" id="IPR032805">
    <property type="entry name" value="Wax_synthase_dom"/>
</dbReference>
<evidence type="ECO:0000256" key="1">
    <source>
        <dbReference type="ARBA" id="ARBA00004141"/>
    </source>
</evidence>
<dbReference type="GO" id="GO:0008374">
    <property type="term" value="F:O-acyltransferase activity"/>
    <property type="evidence" value="ECO:0007669"/>
    <property type="project" value="InterPro"/>
</dbReference>
<feature type="transmembrane region" description="Helical" evidence="8">
    <location>
        <begin position="20"/>
        <end position="39"/>
    </location>
</feature>
<evidence type="ECO:0000256" key="5">
    <source>
        <dbReference type="ARBA" id="ARBA00022692"/>
    </source>
</evidence>
<evidence type="ECO:0000256" key="6">
    <source>
        <dbReference type="ARBA" id="ARBA00022989"/>
    </source>
</evidence>
<sequence length="433" mass="48491">MVSFGRLLVPQERVVLSASSFSTFFLPAFVSYFAMGVLVQRKRTAMVRIALLPVTLLCACRAGSSLDLSFGIPNYRFLNQGLVLAIFTLSMRSTAWAFAPQPYKRIALQPNRTFHGDTLSGSTSNQLTDVDDTPLFTAIWNAWDLSVNLRGIGWDWAEGLRIPKSSCGTKSTLEFLLSTLAKLLFYALAFDATSGAARDFSPETFGSTEGGTIFDASLPPLSRYTRSTIITILSGWTAYFVIELVYQIHTIEFVLLFRQAPSQWPPLFDTPWLSTSLTSFWGHKWHQLFRECFISVGARPLSYLLGRTGGVMGAFLTSGALHYLGLKAMERGGHPVVVFGFFITQAIGLIIEGMWKRCTGIRVSGFLGLLWTWLWVVFWANFMVDAWARVGLVGSKFFPDNYRPTVLLVHFLKHSLNIFGFSEIEMINVAQRR</sequence>
<accession>A0A9P7EIV0</accession>
<keyword evidence="7 8" id="KW-0472">Membrane</keyword>
<dbReference type="RefSeq" id="XP_041196655.1">
    <property type="nucleotide sequence ID" value="XM_041338877.1"/>
</dbReference>
<keyword evidence="11" id="KW-1185">Reference proteome</keyword>
<evidence type="ECO:0000313" key="11">
    <source>
        <dbReference type="Proteomes" id="UP000807769"/>
    </source>
</evidence>